<dbReference type="SUPFAM" id="SSF102114">
    <property type="entry name" value="Radical SAM enzymes"/>
    <property type="match status" value="1"/>
</dbReference>
<dbReference type="Proteomes" id="UP001298681">
    <property type="component" value="Unassembled WGS sequence"/>
</dbReference>
<evidence type="ECO:0000256" key="4">
    <source>
        <dbReference type="ARBA" id="ARBA00022723"/>
    </source>
</evidence>
<dbReference type="CDD" id="cd01335">
    <property type="entry name" value="Radical_SAM"/>
    <property type="match status" value="1"/>
</dbReference>
<keyword evidence="5" id="KW-0408">Iron</keyword>
<accession>A0ABS9MJY9</accession>
<feature type="domain" description="Radical SAM core" evidence="8">
    <location>
        <begin position="34"/>
        <end position="253"/>
    </location>
</feature>
<name>A0ABS9MJY9_9FIRM</name>
<comment type="caution">
    <text evidence="9">The sequence shown here is derived from an EMBL/GenBank/DDBJ whole genome shotgun (WGS) entry which is preliminary data.</text>
</comment>
<dbReference type="RefSeq" id="WP_237966849.1">
    <property type="nucleotide sequence ID" value="NZ_JAKNHQ010000010.1"/>
</dbReference>
<protein>
    <submittedName>
        <fullName evidence="9">[FeFe] hydrogenase H-cluster radical SAM maturase HydE</fullName>
    </submittedName>
</protein>
<comment type="cofactor">
    <cofactor evidence="7">
        <name>[2Fe-2S] cluster</name>
        <dbReference type="ChEBI" id="CHEBI:190135"/>
    </cofactor>
</comment>
<dbReference type="InterPro" id="IPR010722">
    <property type="entry name" value="BATS_dom"/>
</dbReference>
<dbReference type="InterPro" id="IPR034422">
    <property type="entry name" value="HydE/PylB-like"/>
</dbReference>
<dbReference type="SMART" id="SM00729">
    <property type="entry name" value="Elp3"/>
    <property type="match status" value="1"/>
</dbReference>
<dbReference type="InterPro" id="IPR006638">
    <property type="entry name" value="Elp3/MiaA/NifB-like_rSAM"/>
</dbReference>
<proteinExistence type="predicted"/>
<dbReference type="InterPro" id="IPR024021">
    <property type="entry name" value="FeFe-hyd_HydE_rSAM"/>
</dbReference>
<dbReference type="PANTHER" id="PTHR43726:SF1">
    <property type="entry name" value="BIOTIN SYNTHASE"/>
    <property type="match status" value="1"/>
</dbReference>
<reference evidence="9 10" key="1">
    <citation type="submission" date="2022-01" db="EMBL/GenBank/DDBJ databases">
        <title>Collection of gut derived symbiotic bacterial strains cultured from healthy donors.</title>
        <authorList>
            <person name="Lin H."/>
            <person name="Kohout C."/>
            <person name="Waligurski E."/>
            <person name="Pamer E.G."/>
        </authorList>
    </citation>
    <scope>NUCLEOTIDE SEQUENCE [LARGE SCALE GENOMIC DNA]</scope>
    <source>
        <strain evidence="9 10">DFI.7.58</strain>
    </source>
</reference>
<dbReference type="SMART" id="SM00876">
    <property type="entry name" value="BATS"/>
    <property type="match status" value="1"/>
</dbReference>
<dbReference type="InterPro" id="IPR007197">
    <property type="entry name" value="rSAM"/>
</dbReference>
<evidence type="ECO:0000256" key="6">
    <source>
        <dbReference type="ARBA" id="ARBA00023014"/>
    </source>
</evidence>
<dbReference type="NCBIfam" id="TIGR03956">
    <property type="entry name" value="rSAM_HydE"/>
    <property type="match status" value="1"/>
</dbReference>
<comment type="cofactor">
    <cofactor evidence="1">
        <name>[4Fe-4S] cluster</name>
        <dbReference type="ChEBI" id="CHEBI:49883"/>
    </cofactor>
</comment>
<keyword evidence="2" id="KW-0004">4Fe-4S</keyword>
<dbReference type="SFLD" id="SFLDG01060">
    <property type="entry name" value="BATS_domain_containing"/>
    <property type="match status" value="1"/>
</dbReference>
<dbReference type="SFLD" id="SFLDS00029">
    <property type="entry name" value="Radical_SAM"/>
    <property type="match status" value="1"/>
</dbReference>
<dbReference type="PROSITE" id="PS51918">
    <property type="entry name" value="RADICAL_SAM"/>
    <property type="match status" value="1"/>
</dbReference>
<evidence type="ECO:0000256" key="7">
    <source>
        <dbReference type="ARBA" id="ARBA00034078"/>
    </source>
</evidence>
<dbReference type="SFLD" id="SFLDG01280">
    <property type="entry name" value="HydE/PylB-like"/>
    <property type="match status" value="1"/>
</dbReference>
<dbReference type="Pfam" id="PF04055">
    <property type="entry name" value="Radical_SAM"/>
    <property type="match status" value="1"/>
</dbReference>
<keyword evidence="6" id="KW-0411">Iron-sulfur</keyword>
<dbReference type="PIRSF" id="PIRSF004762">
    <property type="entry name" value="CHP00423"/>
    <property type="match status" value="1"/>
</dbReference>
<keyword evidence="4" id="KW-0479">Metal-binding</keyword>
<gene>
    <name evidence="9" type="primary">hydE</name>
    <name evidence="9" type="ORF">L0P57_08865</name>
</gene>
<dbReference type="PANTHER" id="PTHR43726">
    <property type="entry name" value="3-METHYLORNITHINE SYNTHASE"/>
    <property type="match status" value="1"/>
</dbReference>
<evidence type="ECO:0000259" key="8">
    <source>
        <dbReference type="PROSITE" id="PS51918"/>
    </source>
</evidence>
<evidence type="ECO:0000256" key="2">
    <source>
        <dbReference type="ARBA" id="ARBA00022485"/>
    </source>
</evidence>
<evidence type="ECO:0000313" key="9">
    <source>
        <dbReference type="EMBL" id="MCG4611041.1"/>
    </source>
</evidence>
<dbReference type="SFLD" id="SFLDG01082">
    <property type="entry name" value="B12-binding_domain_containing"/>
    <property type="match status" value="1"/>
</dbReference>
<dbReference type="InterPro" id="IPR013785">
    <property type="entry name" value="Aldolase_TIM"/>
</dbReference>
<evidence type="ECO:0000256" key="5">
    <source>
        <dbReference type="ARBA" id="ARBA00023004"/>
    </source>
</evidence>
<evidence type="ECO:0000256" key="3">
    <source>
        <dbReference type="ARBA" id="ARBA00022691"/>
    </source>
</evidence>
<keyword evidence="3" id="KW-0949">S-adenosyl-L-methionine</keyword>
<sequence length="319" mass="35423">MTYTREQLESLLALEDFHDIYAQADALRRETVGDVVHIRALLEFSNHCKRLCTYCGLNATDQKLSRFRMDPRDMIATAQEAARAGYRTIVLQSGEDPWYTPDRIGDIVKQIKKTGMAITLSCGEFPEDVYRYWRDCGADRYLLKHETSDPALYASLHPDSSLDARVACLRTLKKLGYETGGGFMIGLPGQTLSTIAGDLLLLQDIGCDMAGIGPFIPHPDTPLRDAPHGSTELTKRAVALARLLLPKANLPATTALGVLDGAQKENVFSCGANVIMRKVTPNNLKKLYQIYPASFSDVDIRTGRRETEAEIRSMQRTPV</sequence>
<evidence type="ECO:0000256" key="1">
    <source>
        <dbReference type="ARBA" id="ARBA00001966"/>
    </source>
</evidence>
<keyword evidence="10" id="KW-1185">Reference proteome</keyword>
<dbReference type="EMBL" id="JAKNHQ010000010">
    <property type="protein sequence ID" value="MCG4611041.1"/>
    <property type="molecule type" value="Genomic_DNA"/>
</dbReference>
<evidence type="ECO:0000313" key="10">
    <source>
        <dbReference type="Proteomes" id="UP001298681"/>
    </source>
</evidence>
<dbReference type="InterPro" id="IPR058240">
    <property type="entry name" value="rSAM_sf"/>
</dbReference>
<organism evidence="9 10">
    <name type="scientific">Anaeromassilibacillus senegalensis</name>
    <dbReference type="NCBI Taxonomy" id="1673717"/>
    <lineage>
        <taxon>Bacteria</taxon>
        <taxon>Bacillati</taxon>
        <taxon>Bacillota</taxon>
        <taxon>Clostridia</taxon>
        <taxon>Eubacteriales</taxon>
        <taxon>Acutalibacteraceae</taxon>
        <taxon>Anaeromassilibacillus</taxon>
    </lineage>
</organism>
<dbReference type="Gene3D" id="3.20.20.70">
    <property type="entry name" value="Aldolase class I"/>
    <property type="match status" value="1"/>
</dbReference>